<evidence type="ECO:0000256" key="4">
    <source>
        <dbReference type="ARBA" id="ARBA00022496"/>
    </source>
</evidence>
<dbReference type="RefSeq" id="WP_021691222.1">
    <property type="nucleotide sequence ID" value="NZ_BASZ01000009.1"/>
</dbReference>
<gene>
    <name evidence="16" type="ORF">NT2_09_00120</name>
</gene>
<evidence type="ECO:0000256" key="7">
    <source>
        <dbReference type="ARBA" id="ARBA00023065"/>
    </source>
</evidence>
<dbReference type="SUPFAM" id="SSF56935">
    <property type="entry name" value="Porins"/>
    <property type="match status" value="1"/>
</dbReference>
<evidence type="ECO:0000259" key="14">
    <source>
        <dbReference type="Pfam" id="PF00593"/>
    </source>
</evidence>
<dbReference type="InterPro" id="IPR000531">
    <property type="entry name" value="Beta-barrel_TonB"/>
</dbReference>
<evidence type="ECO:0000256" key="10">
    <source>
        <dbReference type="ARBA" id="ARBA00023237"/>
    </source>
</evidence>
<dbReference type="Pfam" id="PF00593">
    <property type="entry name" value="TonB_dep_Rec_b-barrel"/>
    <property type="match status" value="1"/>
</dbReference>
<keyword evidence="2 11" id="KW-0813">Transport</keyword>
<evidence type="ECO:0000256" key="12">
    <source>
        <dbReference type="RuleBase" id="RU003357"/>
    </source>
</evidence>
<evidence type="ECO:0000259" key="15">
    <source>
        <dbReference type="Pfam" id="PF07715"/>
    </source>
</evidence>
<dbReference type="EMBL" id="BASZ01000009">
    <property type="protein sequence ID" value="GAD50404.1"/>
    <property type="molecule type" value="Genomic_DNA"/>
</dbReference>
<evidence type="ECO:0000256" key="3">
    <source>
        <dbReference type="ARBA" id="ARBA00022452"/>
    </source>
</evidence>
<dbReference type="InterPro" id="IPR012910">
    <property type="entry name" value="Plug_dom"/>
</dbReference>
<keyword evidence="6" id="KW-0408">Iron</keyword>
<dbReference type="PANTHER" id="PTHR32552:SF81">
    <property type="entry name" value="TONB-DEPENDENT OUTER MEMBRANE RECEPTOR"/>
    <property type="match status" value="1"/>
</dbReference>
<keyword evidence="17" id="KW-1185">Reference proteome</keyword>
<feature type="domain" description="TonB-dependent receptor-like beta-barrel" evidence="14">
    <location>
        <begin position="280"/>
        <end position="692"/>
    </location>
</feature>
<proteinExistence type="inferred from homology"/>
<dbReference type="eggNOG" id="COG4771">
    <property type="taxonomic scope" value="Bacteria"/>
</dbReference>
<keyword evidence="3 11" id="KW-1134">Transmembrane beta strand</keyword>
<reference evidence="16 17" key="1">
    <citation type="submission" date="2013-09" db="EMBL/GenBank/DDBJ databases">
        <title>Whole genome shotgun sequence of Novosphingobium tardaugens NBRC 16725.</title>
        <authorList>
            <person name="Isaki S."/>
            <person name="Hosoyama A."/>
            <person name="Tsuchikane K."/>
            <person name="Katsumata H."/>
            <person name="Ando Y."/>
            <person name="Yamazaki S."/>
            <person name="Fujita N."/>
        </authorList>
    </citation>
    <scope>NUCLEOTIDE SEQUENCE [LARGE SCALE GENOMIC DNA]</scope>
    <source>
        <strain evidence="16 17">NBRC 16725</strain>
    </source>
</reference>
<dbReference type="InterPro" id="IPR039426">
    <property type="entry name" value="TonB-dep_rcpt-like"/>
</dbReference>
<keyword evidence="4" id="KW-0410">Iron transport</keyword>
<dbReference type="PROSITE" id="PS52016">
    <property type="entry name" value="TONB_DEPENDENT_REC_3"/>
    <property type="match status" value="1"/>
</dbReference>
<evidence type="ECO:0000256" key="2">
    <source>
        <dbReference type="ARBA" id="ARBA00022448"/>
    </source>
</evidence>
<dbReference type="AlphaFoldDB" id="U2ZYF8"/>
<evidence type="ECO:0000256" key="11">
    <source>
        <dbReference type="PROSITE-ProRule" id="PRU01360"/>
    </source>
</evidence>
<dbReference type="GO" id="GO:0006826">
    <property type="term" value="P:iron ion transport"/>
    <property type="evidence" value="ECO:0007669"/>
    <property type="project" value="UniProtKB-KW"/>
</dbReference>
<comment type="similarity">
    <text evidence="11 12">Belongs to the TonB-dependent receptor family.</text>
</comment>
<dbReference type="InterPro" id="IPR036942">
    <property type="entry name" value="Beta-barrel_TonB_sf"/>
</dbReference>
<protein>
    <submittedName>
        <fullName evidence="16">Putative TonB-dependent receptor</fullName>
    </submittedName>
</protein>
<evidence type="ECO:0000256" key="5">
    <source>
        <dbReference type="ARBA" id="ARBA00022692"/>
    </source>
</evidence>
<evidence type="ECO:0000256" key="8">
    <source>
        <dbReference type="ARBA" id="ARBA00023077"/>
    </source>
</evidence>
<evidence type="ECO:0000313" key="16">
    <source>
        <dbReference type="EMBL" id="GAD50404.1"/>
    </source>
</evidence>
<accession>U2ZYF8</accession>
<keyword evidence="16" id="KW-0675">Receptor</keyword>
<keyword evidence="10 11" id="KW-0998">Cell outer membrane</keyword>
<feature type="signal peptide" evidence="13">
    <location>
        <begin position="1"/>
        <end position="25"/>
    </location>
</feature>
<keyword evidence="8 12" id="KW-0798">TonB box</keyword>
<sequence length="730" mass="78333">MKNKNIVLFGTSVFALMGVAAPAHAQDTDRTQQNVLMEDIVVTATKKAGGERVQDVASSVTAFSGEQLDAMQFRSVESLSYSAPNVQLDDVGSIKGTANFAIRGLGVNSSVPSIEPAVATVINGVYLGTNNGAIIDMNDIESVEILRGPQGVLFGRNVTGGAVLLRTRRPSGDFGANAKVSVESGLRGTGTDITISGAVEAPLAKDVLAVRLAGYYERDGGYFKNVTLDRNDGKARSWFLRPTFSLTPAPGVEFVIIGEHGEAHGDGSVNSNPGGTVKAPKFGTKSNMPGESDLVYNSLVVEANLDVGPGNGRLTNVFGYRDYKVMVTSDNDGSAAHSFNAGSYIKQHQLSNELRYSVKIADRIDFVTGLFLFKQKIDYQTLDELLFANRVGRGGGIQHQESWGIFANADIEIIDKLTFGVGARYSEDRKRVNIEPRDFTASPACTFMEGCTHFTFNDRSKFTSFTPRLSLKYEFNDDVQAYGLYSRGVRAGGYNLRVASLSVPPGPFNDETANSLEVGFKGRFFDRRLSLNVAAFRNKVADVQREQTAVTINGVSTLIGNAGDIEIKGFEAEASLKLAQGLIFRGSLGYVHGKYTKVIADLNGDGVINAVDKALKIPRLAPWTYSAGLYYDTELGSAGSFNAFVNIDHRGGSPFTDSNTTFLPSVDLLSAGIGFSPAAAPNLKLSVYGRNLLDDRGMGANASLAIIPTGGYFQTIQKGRVFGVEAAYTF</sequence>
<dbReference type="Gene3D" id="2.40.170.20">
    <property type="entry name" value="TonB-dependent receptor, beta-barrel domain"/>
    <property type="match status" value="1"/>
</dbReference>
<keyword evidence="5 11" id="KW-0812">Transmembrane</keyword>
<keyword evidence="7" id="KW-0406">Ion transport</keyword>
<organism evidence="16 17">
    <name type="scientific">Caenibius tardaugens NBRC 16725</name>
    <dbReference type="NCBI Taxonomy" id="1219035"/>
    <lineage>
        <taxon>Bacteria</taxon>
        <taxon>Pseudomonadati</taxon>
        <taxon>Pseudomonadota</taxon>
        <taxon>Alphaproteobacteria</taxon>
        <taxon>Sphingomonadales</taxon>
        <taxon>Erythrobacteraceae</taxon>
        <taxon>Caenibius</taxon>
    </lineage>
</organism>
<feature type="domain" description="TonB-dependent receptor plug" evidence="15">
    <location>
        <begin position="53"/>
        <end position="162"/>
    </location>
</feature>
<keyword evidence="13" id="KW-0732">Signal</keyword>
<evidence type="ECO:0000256" key="13">
    <source>
        <dbReference type="SAM" id="SignalP"/>
    </source>
</evidence>
<evidence type="ECO:0000313" key="17">
    <source>
        <dbReference type="Proteomes" id="UP000016568"/>
    </source>
</evidence>
<dbReference type="CDD" id="cd01347">
    <property type="entry name" value="ligand_gated_channel"/>
    <property type="match status" value="1"/>
</dbReference>
<dbReference type="Proteomes" id="UP000016568">
    <property type="component" value="Unassembled WGS sequence"/>
</dbReference>
<comment type="caution">
    <text evidence="16">The sequence shown here is derived from an EMBL/GenBank/DDBJ whole genome shotgun (WGS) entry which is preliminary data.</text>
</comment>
<name>U2ZYF8_9SPHN</name>
<dbReference type="Pfam" id="PF07715">
    <property type="entry name" value="Plug"/>
    <property type="match status" value="1"/>
</dbReference>
<evidence type="ECO:0000256" key="1">
    <source>
        <dbReference type="ARBA" id="ARBA00004571"/>
    </source>
</evidence>
<dbReference type="PANTHER" id="PTHR32552">
    <property type="entry name" value="FERRICHROME IRON RECEPTOR-RELATED"/>
    <property type="match status" value="1"/>
</dbReference>
<dbReference type="GO" id="GO:0009279">
    <property type="term" value="C:cell outer membrane"/>
    <property type="evidence" value="ECO:0007669"/>
    <property type="project" value="UniProtKB-SubCell"/>
</dbReference>
<evidence type="ECO:0000256" key="9">
    <source>
        <dbReference type="ARBA" id="ARBA00023136"/>
    </source>
</evidence>
<feature type="chain" id="PRO_5004637487" evidence="13">
    <location>
        <begin position="26"/>
        <end position="730"/>
    </location>
</feature>
<comment type="subcellular location">
    <subcellularLocation>
        <location evidence="1 11">Cell outer membrane</location>
        <topology evidence="1 11">Multi-pass membrane protein</topology>
    </subcellularLocation>
</comment>
<keyword evidence="9 11" id="KW-0472">Membrane</keyword>
<evidence type="ECO:0000256" key="6">
    <source>
        <dbReference type="ARBA" id="ARBA00023004"/>
    </source>
</evidence>